<dbReference type="GO" id="GO:0009401">
    <property type="term" value="P:phosphoenolpyruvate-dependent sugar phosphotransferase system"/>
    <property type="evidence" value="ECO:0007669"/>
    <property type="project" value="InterPro"/>
</dbReference>
<evidence type="ECO:0000313" key="3">
    <source>
        <dbReference type="Proteomes" id="UP000177390"/>
    </source>
</evidence>
<proteinExistence type="predicted"/>
<feature type="transmembrane region" description="Helical" evidence="1">
    <location>
        <begin position="21"/>
        <end position="42"/>
    </location>
</feature>
<dbReference type="Proteomes" id="UP000177390">
    <property type="component" value="Unassembled WGS sequence"/>
</dbReference>
<dbReference type="SUPFAM" id="SSF46973">
    <property type="entry name" value="Enzyme IIa from lactose specific PTS, IIa-lac"/>
    <property type="match status" value="1"/>
</dbReference>
<gene>
    <name evidence="2" type="ORF">A3D09_00905</name>
</gene>
<protein>
    <submittedName>
        <fullName evidence="2">Uncharacterized protein</fullName>
    </submittedName>
</protein>
<keyword evidence="1" id="KW-1133">Transmembrane helix</keyword>
<dbReference type="AlphaFoldDB" id="A0A1F5EXI2"/>
<evidence type="ECO:0000313" key="2">
    <source>
        <dbReference type="EMBL" id="OGD72006.1"/>
    </source>
</evidence>
<sequence>MWKFDRTAVKTPHIREVEMDILVYAVIVMTAGSASGQVVEAINAAKKGQFDEARWRIALAIGPAMAVIYIIVGM</sequence>
<evidence type="ECO:0000256" key="1">
    <source>
        <dbReference type="SAM" id="Phobius"/>
    </source>
</evidence>
<organism evidence="2 3">
    <name type="scientific">Candidatus Collierbacteria bacterium RIFCSPHIGHO2_02_FULL_49_10</name>
    <dbReference type="NCBI Taxonomy" id="1817723"/>
    <lineage>
        <taxon>Bacteria</taxon>
        <taxon>Candidatus Collieribacteriota</taxon>
    </lineage>
</organism>
<reference evidence="2 3" key="1">
    <citation type="journal article" date="2016" name="Nat. Commun.">
        <title>Thousands of microbial genomes shed light on interconnected biogeochemical processes in an aquifer system.</title>
        <authorList>
            <person name="Anantharaman K."/>
            <person name="Brown C.T."/>
            <person name="Hug L.A."/>
            <person name="Sharon I."/>
            <person name="Castelle C.J."/>
            <person name="Probst A.J."/>
            <person name="Thomas B.C."/>
            <person name="Singh A."/>
            <person name="Wilkins M.J."/>
            <person name="Karaoz U."/>
            <person name="Brodie E.L."/>
            <person name="Williams K.H."/>
            <person name="Hubbard S.S."/>
            <person name="Banfield J.F."/>
        </authorList>
    </citation>
    <scope>NUCLEOTIDE SEQUENCE [LARGE SCALE GENOMIC DNA]</scope>
</reference>
<dbReference type="EMBL" id="MFAH01000010">
    <property type="protein sequence ID" value="OGD72006.1"/>
    <property type="molecule type" value="Genomic_DNA"/>
</dbReference>
<keyword evidence="1" id="KW-0812">Transmembrane</keyword>
<feature type="transmembrane region" description="Helical" evidence="1">
    <location>
        <begin position="54"/>
        <end position="72"/>
    </location>
</feature>
<name>A0A1F5EXI2_9BACT</name>
<keyword evidence="1" id="KW-0472">Membrane</keyword>
<dbReference type="InterPro" id="IPR036542">
    <property type="entry name" value="PTS_IIA_lac/cel_sf"/>
</dbReference>
<comment type="caution">
    <text evidence="2">The sequence shown here is derived from an EMBL/GenBank/DDBJ whole genome shotgun (WGS) entry which is preliminary data.</text>
</comment>
<accession>A0A1F5EXI2</accession>